<keyword evidence="1" id="KW-0472">Membrane</keyword>
<organism evidence="2 3">
    <name type="scientific">Pelomonas parva</name>
    <dbReference type="NCBI Taxonomy" id="3299032"/>
    <lineage>
        <taxon>Bacteria</taxon>
        <taxon>Pseudomonadati</taxon>
        <taxon>Pseudomonadota</taxon>
        <taxon>Betaproteobacteria</taxon>
        <taxon>Burkholderiales</taxon>
        <taxon>Sphaerotilaceae</taxon>
        <taxon>Roseateles</taxon>
    </lineage>
</organism>
<gene>
    <name evidence="2" type="ORF">ACG00Y_28405</name>
</gene>
<dbReference type="RefSeq" id="WP_394484973.1">
    <property type="nucleotide sequence ID" value="NZ_JBIGHV010000017.1"/>
</dbReference>
<accession>A0ABW7FF80</accession>
<comment type="caution">
    <text evidence="2">The sequence shown here is derived from an EMBL/GenBank/DDBJ whole genome shotgun (WGS) entry which is preliminary data.</text>
</comment>
<protein>
    <submittedName>
        <fullName evidence="2">Uncharacterized protein</fullName>
    </submittedName>
</protein>
<sequence>MNARTARLALPATFTPPLWLVAAFAAALAVLLLSVFVDTLYENIRRGDALRQAQAQAQAVRGGAADMVMARSAQVPRLR</sequence>
<reference evidence="2 3" key="1">
    <citation type="submission" date="2024-08" db="EMBL/GenBank/DDBJ databases">
        <authorList>
            <person name="Lu H."/>
        </authorList>
    </citation>
    <scope>NUCLEOTIDE SEQUENCE [LARGE SCALE GENOMIC DNA]</scope>
    <source>
        <strain evidence="2 3">LYH14W</strain>
    </source>
</reference>
<evidence type="ECO:0000313" key="3">
    <source>
        <dbReference type="Proteomes" id="UP001606210"/>
    </source>
</evidence>
<keyword evidence="1" id="KW-1133">Transmembrane helix</keyword>
<name>A0ABW7FF80_9BURK</name>
<dbReference type="Proteomes" id="UP001606210">
    <property type="component" value="Unassembled WGS sequence"/>
</dbReference>
<dbReference type="EMBL" id="JBIGHV010000017">
    <property type="protein sequence ID" value="MFG6433857.1"/>
    <property type="molecule type" value="Genomic_DNA"/>
</dbReference>
<feature type="transmembrane region" description="Helical" evidence="1">
    <location>
        <begin position="18"/>
        <end position="41"/>
    </location>
</feature>
<evidence type="ECO:0000256" key="1">
    <source>
        <dbReference type="SAM" id="Phobius"/>
    </source>
</evidence>
<keyword evidence="1" id="KW-0812">Transmembrane</keyword>
<evidence type="ECO:0000313" key="2">
    <source>
        <dbReference type="EMBL" id="MFG6433857.1"/>
    </source>
</evidence>
<proteinExistence type="predicted"/>
<keyword evidence="3" id="KW-1185">Reference proteome</keyword>